<evidence type="ECO:0000256" key="1">
    <source>
        <dbReference type="ARBA" id="ARBA00004651"/>
    </source>
</evidence>
<evidence type="ECO:0000256" key="5">
    <source>
        <dbReference type="ARBA" id="ARBA00023136"/>
    </source>
</evidence>
<keyword evidence="5 6" id="KW-0472">Membrane</keyword>
<organism evidence="7">
    <name type="scientific">Papilio xuthus</name>
    <name type="common">Asian swallowtail butterfly</name>
    <dbReference type="NCBI Taxonomy" id="66420"/>
    <lineage>
        <taxon>Eukaryota</taxon>
        <taxon>Metazoa</taxon>
        <taxon>Ecdysozoa</taxon>
        <taxon>Arthropoda</taxon>
        <taxon>Hexapoda</taxon>
        <taxon>Insecta</taxon>
        <taxon>Pterygota</taxon>
        <taxon>Neoptera</taxon>
        <taxon>Endopterygota</taxon>
        <taxon>Lepidoptera</taxon>
        <taxon>Glossata</taxon>
        <taxon>Ditrysia</taxon>
        <taxon>Papilionoidea</taxon>
        <taxon>Papilionidae</taxon>
        <taxon>Papilioninae</taxon>
        <taxon>Papilio</taxon>
    </lineage>
</organism>
<dbReference type="RefSeq" id="XP_013167697.1">
    <property type="nucleotide sequence ID" value="XM_013312243.1"/>
</dbReference>
<evidence type="ECO:0000256" key="4">
    <source>
        <dbReference type="ARBA" id="ARBA00022989"/>
    </source>
</evidence>
<keyword evidence="3 6" id="KW-0812">Transmembrane</keyword>
<dbReference type="InterPro" id="IPR013604">
    <property type="entry name" value="7TM_chemorcpt"/>
</dbReference>
<keyword evidence="4 6" id="KW-1133">Transmembrane helix</keyword>
<accession>A0AAJ6Z9C7</accession>
<dbReference type="Pfam" id="PF08395">
    <property type="entry name" value="7tm_7"/>
    <property type="match status" value="1"/>
</dbReference>
<dbReference type="GO" id="GO:0005886">
    <property type="term" value="C:plasma membrane"/>
    <property type="evidence" value="ECO:0007669"/>
    <property type="project" value="UniProtKB-SubCell"/>
</dbReference>
<name>A0AAJ6Z9C7_PAPXU</name>
<evidence type="ECO:0000256" key="6">
    <source>
        <dbReference type="SAM" id="Phobius"/>
    </source>
</evidence>
<reference evidence="7" key="1">
    <citation type="submission" date="2025-08" db="UniProtKB">
        <authorList>
            <consortium name="RefSeq"/>
        </authorList>
    </citation>
    <scope>IDENTIFICATION</scope>
</reference>
<proteinExistence type="predicted"/>
<protein>
    <submittedName>
        <fullName evidence="7">Gustatory receptor for sugar taste 43a-like</fullName>
    </submittedName>
</protein>
<dbReference type="KEGG" id="pxu:106117799"/>
<gene>
    <name evidence="7" type="primary">LOC106117799</name>
</gene>
<sequence length="136" mass="15803">MYISFITYLVVSIYYLIAAVCSPTGFMRNFNIVLQFIWCTYHCFKIFLLIEPCHRTHQEMEETRVLASQLTYRMTPPGQPLPVELETFHKQLILYNPSFSPLNICTLNRSQIAGIIAGVTTYMLIIVQQRLIDECT</sequence>
<dbReference type="GeneID" id="106117799"/>
<evidence type="ECO:0000256" key="2">
    <source>
        <dbReference type="ARBA" id="ARBA00022475"/>
    </source>
</evidence>
<comment type="subcellular location">
    <subcellularLocation>
        <location evidence="1">Cell membrane</location>
        <topology evidence="1">Multi-pass membrane protein</topology>
    </subcellularLocation>
</comment>
<keyword evidence="2" id="KW-1003">Cell membrane</keyword>
<dbReference type="AlphaFoldDB" id="A0AAJ6Z9C7"/>
<dbReference type="GO" id="GO:0050909">
    <property type="term" value="P:sensory perception of taste"/>
    <property type="evidence" value="ECO:0007669"/>
    <property type="project" value="InterPro"/>
</dbReference>
<dbReference type="Proteomes" id="UP000694872">
    <property type="component" value="Unplaced"/>
</dbReference>
<evidence type="ECO:0000313" key="7">
    <source>
        <dbReference type="RefSeq" id="XP_013167697.1"/>
    </source>
</evidence>
<feature type="transmembrane region" description="Helical" evidence="6">
    <location>
        <begin position="5"/>
        <end position="26"/>
    </location>
</feature>
<evidence type="ECO:0000256" key="3">
    <source>
        <dbReference type="ARBA" id="ARBA00022692"/>
    </source>
</evidence>